<dbReference type="SMART" id="SM00116">
    <property type="entry name" value="CBS"/>
    <property type="match status" value="3"/>
</dbReference>
<evidence type="ECO:0000256" key="3">
    <source>
        <dbReference type="PROSITE-ProRule" id="PRU00703"/>
    </source>
</evidence>
<sequence length="351" mass="39543">MQENFEAWQKQLCLFWSNVQCGSLIDSNRAITLPATISVPDACQVLATNNILSALVESHAPPTVKYCGLFSLHSLLEYVVSNISEISESKTLAWSAFQRLCLKFKDVGEFCSSRTPSYVRVDSDENVITMLRFFANGTHRCSVLDKHTSMVLGTLSQSRVLNYVYEHRSEEPFESILKHEISELPSNDHIARGGSVLSIFEDAILLDAVKVMLKHDVSSVAVLDEDGLLCGSLSLSDFKYLFRIRRIDLFWCPIHEFIRFIRGFQSLSERHAKDSFPYFATRSNKTIGSVIERMVATKVHHLWIIDDARHAVGVVSITDILRVLAPLEDAFRISTQASPRPSRLDRADGSD</sequence>
<dbReference type="InterPro" id="IPR046342">
    <property type="entry name" value="CBS_dom_sf"/>
</dbReference>
<feature type="domain" description="CBS" evidence="4">
    <location>
        <begin position="273"/>
        <end position="331"/>
    </location>
</feature>
<dbReference type="Gene3D" id="3.10.580.10">
    <property type="entry name" value="CBS-domain"/>
    <property type="match status" value="2"/>
</dbReference>
<dbReference type="InterPro" id="IPR050511">
    <property type="entry name" value="AMPK_gamma/SDS23_families"/>
</dbReference>
<dbReference type="PROSITE" id="PS51371">
    <property type="entry name" value="CBS"/>
    <property type="match status" value="2"/>
</dbReference>
<gene>
    <name evidence="5" type="ORF">TOLI1172_LOCUS1982</name>
</gene>
<evidence type="ECO:0000256" key="1">
    <source>
        <dbReference type="ARBA" id="ARBA00022737"/>
    </source>
</evidence>
<name>A0A7S1EQM0_9RHOD</name>
<dbReference type="Pfam" id="PF00571">
    <property type="entry name" value="CBS"/>
    <property type="match status" value="2"/>
</dbReference>
<accession>A0A7S1EQM0</accession>
<dbReference type="AlphaFoldDB" id="A0A7S1EQM0"/>
<feature type="domain" description="CBS" evidence="4">
    <location>
        <begin position="190"/>
        <end position="249"/>
    </location>
</feature>
<reference evidence="5" key="1">
    <citation type="submission" date="2021-01" db="EMBL/GenBank/DDBJ databases">
        <authorList>
            <person name="Corre E."/>
            <person name="Pelletier E."/>
            <person name="Niang G."/>
            <person name="Scheremetjew M."/>
            <person name="Finn R."/>
            <person name="Kale V."/>
            <person name="Holt S."/>
            <person name="Cochrane G."/>
            <person name="Meng A."/>
            <person name="Brown T."/>
            <person name="Cohen L."/>
        </authorList>
    </citation>
    <scope>NUCLEOTIDE SEQUENCE</scope>
    <source>
        <strain evidence="5">CCMP3278</strain>
    </source>
</reference>
<dbReference type="CDD" id="cd02205">
    <property type="entry name" value="CBS_pair_SF"/>
    <property type="match status" value="1"/>
</dbReference>
<dbReference type="PANTHER" id="PTHR13780">
    <property type="entry name" value="AMP-ACTIVATED PROTEIN KINASE, GAMMA REGULATORY SUBUNIT"/>
    <property type="match status" value="1"/>
</dbReference>
<dbReference type="InterPro" id="IPR000644">
    <property type="entry name" value="CBS_dom"/>
</dbReference>
<organism evidence="5">
    <name type="scientific">Timspurckia oligopyrenoides</name>
    <dbReference type="NCBI Taxonomy" id="708627"/>
    <lineage>
        <taxon>Eukaryota</taxon>
        <taxon>Rhodophyta</taxon>
        <taxon>Bangiophyceae</taxon>
        <taxon>Porphyridiales</taxon>
        <taxon>Porphyridiaceae</taxon>
        <taxon>Timspurckia</taxon>
    </lineage>
</organism>
<evidence type="ECO:0000313" key="5">
    <source>
        <dbReference type="EMBL" id="CAD8817593.1"/>
    </source>
</evidence>
<dbReference type="EMBL" id="HBFP01002761">
    <property type="protein sequence ID" value="CAD8817593.1"/>
    <property type="molecule type" value="Transcribed_RNA"/>
</dbReference>
<evidence type="ECO:0000259" key="4">
    <source>
        <dbReference type="PROSITE" id="PS51371"/>
    </source>
</evidence>
<keyword evidence="1" id="KW-0677">Repeat</keyword>
<protein>
    <recommendedName>
        <fullName evidence="4">CBS domain-containing protein</fullName>
    </recommendedName>
</protein>
<evidence type="ECO:0000256" key="2">
    <source>
        <dbReference type="ARBA" id="ARBA00023122"/>
    </source>
</evidence>
<proteinExistence type="predicted"/>
<dbReference type="SUPFAM" id="SSF54631">
    <property type="entry name" value="CBS-domain pair"/>
    <property type="match status" value="2"/>
</dbReference>
<keyword evidence="2 3" id="KW-0129">CBS domain</keyword>